<sequence length="102" mass="11186">MSLADFVENLSSGSLVSVLSSSLALKVLSSEKNGVWKVKLVINNKQPEDTLSQQVNTEALIEKMRMAVAKNEATIKVPPRFELGLLDSESNVLTTRPWTLTV</sequence>
<gene>
    <name evidence="1" type="ORF">V6N12_049721</name>
</gene>
<protein>
    <submittedName>
        <fullName evidence="1">Uncharacterized protein</fullName>
    </submittedName>
</protein>
<comment type="caution">
    <text evidence="1">The sequence shown here is derived from an EMBL/GenBank/DDBJ whole genome shotgun (WGS) entry which is preliminary data.</text>
</comment>
<proteinExistence type="predicted"/>
<keyword evidence="2" id="KW-1185">Reference proteome</keyword>
<name>A0ABR2GAC0_9ROSI</name>
<evidence type="ECO:0000313" key="2">
    <source>
        <dbReference type="Proteomes" id="UP001472677"/>
    </source>
</evidence>
<dbReference type="Proteomes" id="UP001472677">
    <property type="component" value="Unassembled WGS sequence"/>
</dbReference>
<organism evidence="1 2">
    <name type="scientific">Hibiscus sabdariffa</name>
    <name type="common">roselle</name>
    <dbReference type="NCBI Taxonomy" id="183260"/>
    <lineage>
        <taxon>Eukaryota</taxon>
        <taxon>Viridiplantae</taxon>
        <taxon>Streptophyta</taxon>
        <taxon>Embryophyta</taxon>
        <taxon>Tracheophyta</taxon>
        <taxon>Spermatophyta</taxon>
        <taxon>Magnoliopsida</taxon>
        <taxon>eudicotyledons</taxon>
        <taxon>Gunneridae</taxon>
        <taxon>Pentapetalae</taxon>
        <taxon>rosids</taxon>
        <taxon>malvids</taxon>
        <taxon>Malvales</taxon>
        <taxon>Malvaceae</taxon>
        <taxon>Malvoideae</taxon>
        <taxon>Hibiscus</taxon>
    </lineage>
</organism>
<reference evidence="1 2" key="1">
    <citation type="journal article" date="2024" name="G3 (Bethesda)">
        <title>Genome assembly of Hibiscus sabdariffa L. provides insights into metabolisms of medicinal natural products.</title>
        <authorList>
            <person name="Kim T."/>
        </authorList>
    </citation>
    <scope>NUCLEOTIDE SEQUENCE [LARGE SCALE GENOMIC DNA]</scope>
    <source>
        <strain evidence="1">TK-2024</strain>
        <tissue evidence="1">Old leaves</tissue>
    </source>
</reference>
<accession>A0ABR2GAC0</accession>
<dbReference type="EMBL" id="JBBPBM010000001">
    <property type="protein sequence ID" value="KAK8599849.1"/>
    <property type="molecule type" value="Genomic_DNA"/>
</dbReference>
<evidence type="ECO:0000313" key="1">
    <source>
        <dbReference type="EMBL" id="KAK8599849.1"/>
    </source>
</evidence>